<dbReference type="GO" id="GO:0009097">
    <property type="term" value="P:isoleucine biosynthetic process"/>
    <property type="evidence" value="ECO:0007669"/>
    <property type="project" value="UniProtKB-UniRule"/>
</dbReference>
<keyword evidence="10 15" id="KW-0100">Branched-chain amino acid biosynthesis</keyword>
<dbReference type="GO" id="GO:0004160">
    <property type="term" value="F:dihydroxy-acid dehydratase activity"/>
    <property type="evidence" value="ECO:0007669"/>
    <property type="project" value="UniProtKB-UniRule"/>
</dbReference>
<dbReference type="NCBIfam" id="NF002068">
    <property type="entry name" value="PRK00911.1"/>
    <property type="match status" value="1"/>
</dbReference>
<evidence type="ECO:0000256" key="8">
    <source>
        <dbReference type="ARBA" id="ARBA00023014"/>
    </source>
</evidence>
<dbReference type="InterPro" id="IPR042096">
    <property type="entry name" value="Dihydro-acid_dehy_C"/>
</dbReference>
<evidence type="ECO:0000259" key="17">
    <source>
        <dbReference type="Pfam" id="PF24877"/>
    </source>
</evidence>
<dbReference type="EMBL" id="MOEN01000002">
    <property type="protein sequence ID" value="OMH41249.1"/>
    <property type="molecule type" value="Genomic_DNA"/>
</dbReference>
<reference evidence="18 19" key="1">
    <citation type="submission" date="2016-10" db="EMBL/GenBank/DDBJ databases">
        <title>Genome sequence of a sulfur-reducing bacterium Desulfurobacterium indicum K6013.</title>
        <authorList>
            <person name="Cao J."/>
            <person name="Shao Z."/>
            <person name="Alain K."/>
            <person name="Jebbar M."/>
        </authorList>
    </citation>
    <scope>NUCLEOTIDE SEQUENCE [LARGE SCALE GENOMIC DNA]</scope>
    <source>
        <strain evidence="18 19">K6013</strain>
    </source>
</reference>
<dbReference type="InterPro" id="IPR037237">
    <property type="entry name" value="IlvD/EDD_N"/>
</dbReference>
<dbReference type="OrthoDB" id="9807077at2"/>
<keyword evidence="9 15" id="KW-0456">Lyase</keyword>
<dbReference type="GO" id="GO:0009099">
    <property type="term" value="P:L-valine biosynthetic process"/>
    <property type="evidence" value="ECO:0007669"/>
    <property type="project" value="UniProtKB-UniRule"/>
</dbReference>
<comment type="catalytic activity">
    <reaction evidence="15">
        <text>(2R,3R)-2,3-dihydroxy-3-methylpentanoate = (S)-3-methyl-2-oxopentanoate + H2O</text>
        <dbReference type="Rhea" id="RHEA:27694"/>
        <dbReference type="ChEBI" id="CHEBI:15377"/>
        <dbReference type="ChEBI" id="CHEBI:35146"/>
        <dbReference type="ChEBI" id="CHEBI:49258"/>
        <dbReference type="EC" id="4.2.1.9"/>
    </reaction>
</comment>
<evidence type="ECO:0000259" key="16">
    <source>
        <dbReference type="Pfam" id="PF00920"/>
    </source>
</evidence>
<gene>
    <name evidence="15" type="primary">ilvD</name>
    <name evidence="18" type="ORF">BLW93_00850</name>
</gene>
<dbReference type="STRING" id="1914305.BLW93_00850"/>
<dbReference type="UniPathway" id="UPA00049">
    <property type="reaction ID" value="UER00061"/>
</dbReference>
<keyword evidence="3 15" id="KW-0028">Amino-acid biosynthesis</keyword>
<evidence type="ECO:0000313" key="18">
    <source>
        <dbReference type="EMBL" id="OMH41249.1"/>
    </source>
</evidence>
<dbReference type="Pfam" id="PF24877">
    <property type="entry name" value="ILV_EDD_C"/>
    <property type="match status" value="1"/>
</dbReference>
<evidence type="ECO:0000256" key="1">
    <source>
        <dbReference type="ARBA" id="ARBA00001946"/>
    </source>
</evidence>
<feature type="binding site" description="via carbamate group" evidence="15">
    <location>
        <position position="120"/>
    </location>
    <ligand>
        <name>Mg(2+)</name>
        <dbReference type="ChEBI" id="CHEBI:18420"/>
    </ligand>
</feature>
<dbReference type="Pfam" id="PF00920">
    <property type="entry name" value="ILVD_EDD_N"/>
    <property type="match status" value="1"/>
</dbReference>
<evidence type="ECO:0000256" key="15">
    <source>
        <dbReference type="HAMAP-Rule" id="MF_00012"/>
    </source>
</evidence>
<comment type="caution">
    <text evidence="18">The sequence shown here is derived from an EMBL/GenBank/DDBJ whole genome shotgun (WGS) entry which is preliminary data.</text>
</comment>
<dbReference type="AlphaFoldDB" id="A0A1R1MNC0"/>
<dbReference type="HAMAP" id="MF_00012">
    <property type="entry name" value="IlvD"/>
    <property type="match status" value="1"/>
</dbReference>
<name>A0A1R1MNC0_9BACT</name>
<keyword evidence="8 15" id="KW-0411">Iron-sulfur</keyword>
<feature type="active site" description="Proton acceptor" evidence="15">
    <location>
        <position position="465"/>
    </location>
</feature>
<comment type="caution">
    <text evidence="15">Lacks conserved residue(s) required for the propagation of feature annotation.</text>
</comment>
<feature type="domain" description="Dihydroxy-acid/6-phosphogluconate dehydratase C-terminal" evidence="17">
    <location>
        <begin position="355"/>
        <end position="546"/>
    </location>
</feature>
<dbReference type="PANTHER" id="PTHR43661:SF3">
    <property type="entry name" value="D-XYLONATE DEHYDRATASE YAGF-RELATED"/>
    <property type="match status" value="1"/>
</dbReference>
<evidence type="ECO:0000256" key="13">
    <source>
        <dbReference type="ARBA" id="ARBA00029437"/>
    </source>
</evidence>
<dbReference type="PROSITE" id="PS00887">
    <property type="entry name" value="ILVD_EDD_2"/>
    <property type="match status" value="1"/>
</dbReference>
<evidence type="ECO:0000256" key="11">
    <source>
        <dbReference type="ARBA" id="ARBA00029304"/>
    </source>
</evidence>
<dbReference type="InterPro" id="IPR004404">
    <property type="entry name" value="DihydroxyA_deHydtase"/>
</dbReference>
<comment type="cofactor">
    <cofactor evidence="15">
        <name>[2Fe-2S] cluster</name>
        <dbReference type="ChEBI" id="CHEBI:190135"/>
    </cofactor>
    <text evidence="15">Binds 1 [2Fe-2S] cluster per subunit. This cluster acts as a Lewis acid cofactor.</text>
</comment>
<keyword evidence="19" id="KW-1185">Reference proteome</keyword>
<dbReference type="InterPro" id="IPR020558">
    <property type="entry name" value="DiOHA_6PGluconate_deHydtase_CS"/>
</dbReference>
<keyword evidence="5 15" id="KW-0479">Metal-binding</keyword>
<dbReference type="PANTHER" id="PTHR43661">
    <property type="entry name" value="D-XYLONATE DEHYDRATASE"/>
    <property type="match status" value="1"/>
</dbReference>
<dbReference type="GO" id="GO:0000287">
    <property type="term" value="F:magnesium ion binding"/>
    <property type="evidence" value="ECO:0007669"/>
    <property type="project" value="UniProtKB-UniRule"/>
</dbReference>
<dbReference type="RefSeq" id="WP_076712221.1">
    <property type="nucleotide sequence ID" value="NZ_MOEN01000002.1"/>
</dbReference>
<feature type="binding site" evidence="15">
    <location>
        <position position="119"/>
    </location>
    <ligand>
        <name>Mg(2+)</name>
        <dbReference type="ChEBI" id="CHEBI:18420"/>
    </ligand>
</feature>
<comment type="pathway">
    <text evidence="12 15">Amino-acid biosynthesis; L-valine biosynthesis; L-valine from pyruvate: step 3/4.</text>
</comment>
<feature type="modified residue" description="N6-carboxylysine" evidence="15">
    <location>
        <position position="120"/>
    </location>
</feature>
<keyword evidence="7 15" id="KW-0408">Iron</keyword>
<dbReference type="EC" id="4.2.1.9" evidence="14 15"/>
<feature type="binding site" evidence="15">
    <location>
        <position position="77"/>
    </location>
    <ligand>
        <name>Mg(2+)</name>
        <dbReference type="ChEBI" id="CHEBI:18420"/>
    </ligand>
</feature>
<comment type="function">
    <text evidence="15">Functions in the biosynthesis of branched-chain amino acids. Catalyzes the dehydration of (2R,3R)-2,3-dihydroxy-3-methylpentanoate (2,3-dihydroxy-3-methylvalerate) into 2-oxo-3-methylpentanoate (2-oxo-3-methylvalerate) and of (2R)-2,3-dihydroxy-3-methylbutanoate (2,3-dihydroxyisovalerate) into 2-oxo-3-methylbutanoate (2-oxoisovalerate), the penultimate precursor to L-isoleucine and L-valine, respectively.</text>
</comment>
<protein>
    <recommendedName>
        <fullName evidence="14 15">Dihydroxy-acid dehydratase</fullName>
        <shortName evidence="15">DAD</shortName>
        <ecNumber evidence="14 15">4.2.1.9</ecNumber>
    </recommendedName>
</protein>
<dbReference type="PROSITE" id="PS00886">
    <property type="entry name" value="ILVD_EDD_1"/>
    <property type="match status" value="1"/>
</dbReference>
<evidence type="ECO:0000256" key="12">
    <source>
        <dbReference type="ARBA" id="ARBA00029436"/>
    </source>
</evidence>
<comment type="cofactor">
    <cofactor evidence="1 15">
        <name>Mg(2+)</name>
        <dbReference type="ChEBI" id="CHEBI:18420"/>
    </cofactor>
</comment>
<dbReference type="GO" id="GO:0005829">
    <property type="term" value="C:cytosol"/>
    <property type="evidence" value="ECO:0007669"/>
    <property type="project" value="TreeGrafter"/>
</dbReference>
<evidence type="ECO:0000256" key="9">
    <source>
        <dbReference type="ARBA" id="ARBA00023239"/>
    </source>
</evidence>
<organism evidence="18 19">
    <name type="scientific">Desulfurobacterium indicum</name>
    <dbReference type="NCBI Taxonomy" id="1914305"/>
    <lineage>
        <taxon>Bacteria</taxon>
        <taxon>Pseudomonadati</taxon>
        <taxon>Aquificota</taxon>
        <taxon>Aquificia</taxon>
        <taxon>Desulfurobacteriales</taxon>
        <taxon>Desulfurobacteriaceae</taxon>
        <taxon>Desulfurobacterium</taxon>
    </lineage>
</organism>
<proteinExistence type="inferred from homology"/>
<sequence length="550" mass="59256">MRSDVLREFEKLPARALMMATGIRREDIDKPLIGIISSYTDLVPGHADMYALERFIERGVAAAGGTPFIVRVPAICDGIAMGHEGMRFSLPLREIIADSVEDVVNAHQLDGIVLLTACDKITPGMLMGAARVNIPAIIVTAGPMLAGRRGKERLDLVTHTFEAIGKYKAGELTLEELLEYEQTACPSSGACQGMFTANTMACLTEALGMSLPYCGTSPAPLAEKKRIAEASGEKIVELVKKGIKARDILTPKAFRNAIRVDLALGGSTNTVLHLPAIAYEAGVPFDIKLFDDLGRETPKICSMRPGGKYLMEDLHYAGGIPGVLKRLQTLIEDNPTVSGKFIKEIASSGRIFDEDVIRPMDNPYKKEGGLAILYGNIAPEGAVIKQGAVSDKMKIFKGTAKVFNCEEDAMKAVMNGEIKPGHVIVIRYEGPKGGPGMREMLAVTAAVMGMGLGESVALITDGRFSGGTHGPCVGHISPEATEGGIIGIIEDGDEIYLNIPERKLELLVPEEEIKKRLENFKPLQKEVKSKLLRKYAKLVSSASKGAVQEI</sequence>
<dbReference type="Gene3D" id="3.50.30.80">
    <property type="entry name" value="IlvD/EDD C-terminal domain-like"/>
    <property type="match status" value="1"/>
</dbReference>
<dbReference type="SUPFAM" id="SSF52016">
    <property type="entry name" value="LeuD/IlvD-like"/>
    <property type="match status" value="1"/>
</dbReference>
<evidence type="ECO:0000256" key="3">
    <source>
        <dbReference type="ARBA" id="ARBA00022605"/>
    </source>
</evidence>
<dbReference type="InterPro" id="IPR056740">
    <property type="entry name" value="ILV_EDD_C"/>
</dbReference>
<evidence type="ECO:0000256" key="7">
    <source>
        <dbReference type="ARBA" id="ARBA00023004"/>
    </source>
</evidence>
<comment type="similarity">
    <text evidence="2 15">Belongs to the IlvD/Edd family.</text>
</comment>
<dbReference type="SUPFAM" id="SSF143975">
    <property type="entry name" value="IlvD/EDD N-terminal domain-like"/>
    <property type="match status" value="1"/>
</dbReference>
<evidence type="ECO:0000256" key="4">
    <source>
        <dbReference type="ARBA" id="ARBA00022714"/>
    </source>
</evidence>
<keyword evidence="6 15" id="KW-0460">Magnesium</keyword>
<dbReference type="GO" id="GO:0051537">
    <property type="term" value="F:2 iron, 2 sulfur cluster binding"/>
    <property type="evidence" value="ECO:0007669"/>
    <property type="project" value="UniProtKB-UniRule"/>
</dbReference>
<evidence type="ECO:0000313" key="19">
    <source>
        <dbReference type="Proteomes" id="UP000187408"/>
    </source>
</evidence>
<evidence type="ECO:0000256" key="2">
    <source>
        <dbReference type="ARBA" id="ARBA00006486"/>
    </source>
</evidence>
<dbReference type="Proteomes" id="UP000187408">
    <property type="component" value="Unassembled WGS sequence"/>
</dbReference>
<comment type="pathway">
    <text evidence="13 15">Amino-acid biosynthesis; L-isoleucine biosynthesis; L-isoleucine from 2-oxobutanoate: step 3/4.</text>
</comment>
<evidence type="ECO:0000256" key="6">
    <source>
        <dbReference type="ARBA" id="ARBA00022842"/>
    </source>
</evidence>
<comment type="catalytic activity">
    <reaction evidence="11">
        <text>(2R)-2,3-dihydroxy-3-methylbutanoate = 3-methyl-2-oxobutanoate + H2O</text>
        <dbReference type="Rhea" id="RHEA:24809"/>
        <dbReference type="ChEBI" id="CHEBI:11851"/>
        <dbReference type="ChEBI" id="CHEBI:15377"/>
        <dbReference type="ChEBI" id="CHEBI:49072"/>
        <dbReference type="EC" id="4.2.1.9"/>
    </reaction>
    <physiologicalReaction direction="left-to-right" evidence="11">
        <dbReference type="Rhea" id="RHEA:24810"/>
    </physiologicalReaction>
</comment>
<evidence type="ECO:0000256" key="10">
    <source>
        <dbReference type="ARBA" id="ARBA00023304"/>
    </source>
</evidence>
<feature type="binding site" evidence="15">
    <location>
        <position position="439"/>
    </location>
    <ligand>
        <name>Mg(2+)</name>
        <dbReference type="ChEBI" id="CHEBI:18420"/>
    </ligand>
</feature>
<dbReference type="FunFam" id="3.50.30.80:FF:000001">
    <property type="entry name" value="Dihydroxy-acid dehydratase"/>
    <property type="match status" value="1"/>
</dbReference>
<dbReference type="UniPathway" id="UPA00047">
    <property type="reaction ID" value="UER00057"/>
</dbReference>
<comment type="subunit">
    <text evidence="15">Homodimer.</text>
</comment>
<dbReference type="NCBIfam" id="TIGR00110">
    <property type="entry name" value="ilvD"/>
    <property type="match status" value="1"/>
</dbReference>
<dbReference type="InterPro" id="IPR000581">
    <property type="entry name" value="ILV_EDD_N"/>
</dbReference>
<accession>A0A1R1MNC0</accession>
<evidence type="ECO:0000256" key="14">
    <source>
        <dbReference type="ARBA" id="ARBA00029490"/>
    </source>
</evidence>
<keyword evidence="4 15" id="KW-0001">2Fe-2S</keyword>
<evidence type="ECO:0000256" key="5">
    <source>
        <dbReference type="ARBA" id="ARBA00022723"/>
    </source>
</evidence>
<feature type="domain" description="Dihydroxy-acid/6-phosphogluconate dehydratase N-terminal" evidence="16">
    <location>
        <begin position="30"/>
        <end position="344"/>
    </location>
</feature>